<gene>
    <name evidence="2" type="ORF">UFOPK2362_00730</name>
</gene>
<keyword evidence="1" id="KW-0812">Transmembrane</keyword>
<evidence type="ECO:0000313" key="2">
    <source>
        <dbReference type="EMBL" id="CAB4686834.1"/>
    </source>
</evidence>
<dbReference type="EMBL" id="CAEZXI010000074">
    <property type="protein sequence ID" value="CAB4686834.1"/>
    <property type="molecule type" value="Genomic_DNA"/>
</dbReference>
<evidence type="ECO:0000256" key="1">
    <source>
        <dbReference type="SAM" id="Phobius"/>
    </source>
</evidence>
<accession>A0A6J6NPV9</accession>
<dbReference type="GO" id="GO:0016020">
    <property type="term" value="C:membrane"/>
    <property type="evidence" value="ECO:0007669"/>
    <property type="project" value="InterPro"/>
</dbReference>
<feature type="transmembrane region" description="Helical" evidence="1">
    <location>
        <begin position="108"/>
        <end position="133"/>
    </location>
</feature>
<dbReference type="GO" id="GO:0008654">
    <property type="term" value="P:phospholipid biosynthetic process"/>
    <property type="evidence" value="ECO:0007669"/>
    <property type="project" value="InterPro"/>
</dbReference>
<keyword evidence="1" id="KW-1133">Transmembrane helix</keyword>
<dbReference type="Gene3D" id="1.20.120.1760">
    <property type="match status" value="1"/>
</dbReference>
<name>A0A6J6NPV9_9ZZZZ</name>
<reference evidence="2" key="1">
    <citation type="submission" date="2020-05" db="EMBL/GenBank/DDBJ databases">
        <authorList>
            <person name="Chiriac C."/>
            <person name="Salcher M."/>
            <person name="Ghai R."/>
            <person name="Kavagutti S V."/>
        </authorList>
    </citation>
    <scope>NUCLEOTIDE SEQUENCE</scope>
</reference>
<protein>
    <submittedName>
        <fullName evidence="2">Unannotated protein</fullName>
    </submittedName>
</protein>
<dbReference type="InterPro" id="IPR043130">
    <property type="entry name" value="CDP-OH_PTrfase_TM_dom"/>
</dbReference>
<dbReference type="InterPro" id="IPR000462">
    <property type="entry name" value="CDP-OH_P_trans"/>
</dbReference>
<feature type="transmembrane region" description="Helical" evidence="1">
    <location>
        <begin position="42"/>
        <end position="60"/>
    </location>
</feature>
<dbReference type="AlphaFoldDB" id="A0A6J6NPV9"/>
<dbReference type="GO" id="GO:0016780">
    <property type="term" value="F:phosphotransferase activity, for other substituted phosphate groups"/>
    <property type="evidence" value="ECO:0007669"/>
    <property type="project" value="InterPro"/>
</dbReference>
<dbReference type="Pfam" id="PF01066">
    <property type="entry name" value="CDP-OH_P_transf"/>
    <property type="match status" value="1"/>
</dbReference>
<organism evidence="2">
    <name type="scientific">freshwater metagenome</name>
    <dbReference type="NCBI Taxonomy" id="449393"/>
    <lineage>
        <taxon>unclassified sequences</taxon>
        <taxon>metagenomes</taxon>
        <taxon>ecological metagenomes</taxon>
    </lineage>
</organism>
<keyword evidence="1" id="KW-0472">Membrane</keyword>
<sequence length="205" mass="22341">MIKANFFQAWSKLHGDAQISGIVKGWLTISYYLVRPLAKLRVTPNMLSIAGLIFGIALYLNAQSPWAIGLLVASLLCDGIDGSLAIITNKASKWGAALDSILDRTTEVFWVLTFISIGGNEYIVIGAAILAFAQEYLRARAGGLGLTEVGVVTIAERPVRASILFVSLIAFTIDLQIINFLAALWLILQSFSFLTISRFAYKRLG</sequence>
<proteinExistence type="predicted"/>
<feature type="transmembrane region" description="Helical" evidence="1">
    <location>
        <begin position="163"/>
        <end position="188"/>
    </location>
</feature>